<feature type="domain" description="Peptidase S8/S53" evidence="6">
    <location>
        <begin position="135"/>
        <end position="398"/>
    </location>
</feature>
<evidence type="ECO:0000256" key="5">
    <source>
        <dbReference type="PROSITE-ProRule" id="PRU01240"/>
    </source>
</evidence>
<dbReference type="EMBL" id="JAGQDD010000001">
    <property type="protein sequence ID" value="MBQ0929049.1"/>
    <property type="molecule type" value="Genomic_DNA"/>
</dbReference>
<feature type="active site" description="Charge relay system" evidence="5">
    <location>
        <position position="200"/>
    </location>
</feature>
<dbReference type="PROSITE" id="PS00137">
    <property type="entry name" value="SUBTILASE_HIS"/>
    <property type="match status" value="1"/>
</dbReference>
<evidence type="ECO:0000256" key="4">
    <source>
        <dbReference type="ARBA" id="ARBA00022825"/>
    </source>
</evidence>
<dbReference type="Gene3D" id="3.40.50.200">
    <property type="entry name" value="Peptidase S8/S53 domain"/>
    <property type="match status" value="1"/>
</dbReference>
<evidence type="ECO:0000259" key="7">
    <source>
        <dbReference type="Pfam" id="PF22148"/>
    </source>
</evidence>
<dbReference type="SUPFAM" id="SSF52743">
    <property type="entry name" value="Subtilisin-like"/>
    <property type="match status" value="1"/>
</dbReference>
<dbReference type="Pfam" id="PF22148">
    <property type="entry name" value="Fervidolysin_NPro-like"/>
    <property type="match status" value="1"/>
</dbReference>
<evidence type="ECO:0000256" key="3">
    <source>
        <dbReference type="ARBA" id="ARBA00022801"/>
    </source>
</evidence>
<dbReference type="PANTHER" id="PTHR43399:SF4">
    <property type="entry name" value="CELL WALL-ASSOCIATED PROTEASE"/>
    <property type="match status" value="1"/>
</dbReference>
<dbReference type="GO" id="GO:0006508">
    <property type="term" value="P:proteolysis"/>
    <property type="evidence" value="ECO:0007669"/>
    <property type="project" value="UniProtKB-KW"/>
</dbReference>
<feature type="domain" description="Fervidolysin-like N-terminal prodomain" evidence="7">
    <location>
        <begin position="18"/>
        <end position="83"/>
    </location>
</feature>
<organism evidence="8 9">
    <name type="scientific">Ideonella alba</name>
    <dbReference type="NCBI Taxonomy" id="2824118"/>
    <lineage>
        <taxon>Bacteria</taxon>
        <taxon>Pseudomonadati</taxon>
        <taxon>Pseudomonadota</taxon>
        <taxon>Betaproteobacteria</taxon>
        <taxon>Burkholderiales</taxon>
        <taxon>Sphaerotilaceae</taxon>
        <taxon>Ideonella</taxon>
    </lineage>
</organism>
<dbReference type="PROSITE" id="PS51892">
    <property type="entry name" value="SUBTILASE"/>
    <property type="match status" value="1"/>
</dbReference>
<evidence type="ECO:0000259" key="6">
    <source>
        <dbReference type="Pfam" id="PF00082"/>
    </source>
</evidence>
<dbReference type="InterPro" id="IPR036852">
    <property type="entry name" value="Peptidase_S8/S53_dom_sf"/>
</dbReference>
<dbReference type="InterPro" id="IPR054399">
    <property type="entry name" value="Fervidolysin-like_N_prodom"/>
</dbReference>
<evidence type="ECO:0000256" key="1">
    <source>
        <dbReference type="ARBA" id="ARBA00011073"/>
    </source>
</evidence>
<dbReference type="RefSeq" id="WP_210851219.1">
    <property type="nucleotide sequence ID" value="NZ_JAGQDD010000001.1"/>
</dbReference>
<accession>A0A940Y2A9</accession>
<gene>
    <name evidence="8" type="ORF">KAK03_01025</name>
</gene>
<dbReference type="InterPro" id="IPR000209">
    <property type="entry name" value="Peptidase_S8/S53_dom"/>
</dbReference>
<protein>
    <submittedName>
        <fullName evidence="8">S8 family serine peptidase</fullName>
    </submittedName>
</protein>
<dbReference type="AlphaFoldDB" id="A0A940Y2A9"/>
<evidence type="ECO:0000313" key="8">
    <source>
        <dbReference type="EMBL" id="MBQ0929049.1"/>
    </source>
</evidence>
<keyword evidence="3 5" id="KW-0378">Hydrolase</keyword>
<keyword evidence="2 5" id="KW-0645">Protease</keyword>
<comment type="caution">
    <text evidence="8">The sequence shown here is derived from an EMBL/GenBank/DDBJ whole genome shotgun (WGS) entry which is preliminary data.</text>
</comment>
<feature type="active site" description="Charge relay system" evidence="5">
    <location>
        <position position="142"/>
    </location>
</feature>
<dbReference type="Proteomes" id="UP000676246">
    <property type="component" value="Unassembled WGS sequence"/>
</dbReference>
<dbReference type="CDD" id="cd07473">
    <property type="entry name" value="Peptidases_S8_Subtilisin_like"/>
    <property type="match status" value="1"/>
</dbReference>
<dbReference type="Pfam" id="PF00082">
    <property type="entry name" value="Peptidase_S8"/>
    <property type="match status" value="1"/>
</dbReference>
<feature type="active site" description="Charge relay system" evidence="5">
    <location>
        <position position="365"/>
    </location>
</feature>
<dbReference type="GO" id="GO:0004252">
    <property type="term" value="F:serine-type endopeptidase activity"/>
    <property type="evidence" value="ECO:0007669"/>
    <property type="project" value="UniProtKB-UniRule"/>
</dbReference>
<comment type="similarity">
    <text evidence="1 5">Belongs to the peptidase S8 family.</text>
</comment>
<name>A0A940Y2A9_9BURK</name>
<evidence type="ECO:0000313" key="9">
    <source>
        <dbReference type="Proteomes" id="UP000676246"/>
    </source>
</evidence>
<dbReference type="InterPro" id="IPR034204">
    <property type="entry name" value="PfSUB1-like_cat_dom"/>
</dbReference>
<evidence type="ECO:0000256" key="2">
    <source>
        <dbReference type="ARBA" id="ARBA00022670"/>
    </source>
</evidence>
<dbReference type="PANTHER" id="PTHR43399">
    <property type="entry name" value="SUBTILISIN-RELATED"/>
    <property type="match status" value="1"/>
</dbReference>
<proteinExistence type="inferred from homology"/>
<reference evidence="8 9" key="1">
    <citation type="submission" date="2021-04" db="EMBL/GenBank/DDBJ databases">
        <title>The genome sequence of Ideonella sp. 3Y2.</title>
        <authorList>
            <person name="Liu Y."/>
        </authorList>
    </citation>
    <scope>NUCLEOTIDE SEQUENCE [LARGE SCALE GENOMIC DNA]</scope>
    <source>
        <strain evidence="8 9">3Y2</strain>
    </source>
</reference>
<dbReference type="InterPro" id="IPR022398">
    <property type="entry name" value="Peptidase_S8_His-AS"/>
</dbReference>
<dbReference type="PRINTS" id="PR00723">
    <property type="entry name" value="SUBTILISIN"/>
</dbReference>
<sequence>MALACLLSLAGPARSSSVPDELLVQFAPHSTESAREAALSGVQARVLQTLRPGLLRVALAPGLSTDAAARQLGRQPGVAFAEAHVVYRPLAVLNDPYYLNGSLWGMEGDQDPDHFNPFGSQAARAWAQGHTSCGDVAVAVLDTGAQHPHPDLRANHWRNPGEIPGNGIDDDGNGLIDDVDGWDFAHNDNTVYDDPVEDLHGTHVSGTIGARGGNGRGVVGVCWKLQLLTVKFMDAGGGTSANAVRAIDYLIDLKTRHGLRLVAINASWGSAAESKALKQAIQRAGEAGILLVAAAGGSGNDNDTQPMYPASYPLPTVVAVTSIDAGGALGPRANHGAQSVDLGAPGEGIWSTVPRGGYAQLSGTSMAAAHVSGGLALLAQRARGADALALKQQLLDATTPTPALTGLTLTGGRLDLRGF</sequence>
<dbReference type="InterPro" id="IPR051048">
    <property type="entry name" value="Peptidase_S8/S53_subtilisin"/>
</dbReference>
<keyword evidence="9" id="KW-1185">Reference proteome</keyword>
<dbReference type="InterPro" id="IPR015500">
    <property type="entry name" value="Peptidase_S8_subtilisin-rel"/>
</dbReference>
<keyword evidence="4 5" id="KW-0720">Serine protease</keyword>